<dbReference type="Gene3D" id="3.30.465.10">
    <property type="match status" value="1"/>
</dbReference>
<dbReference type="InterPro" id="IPR016166">
    <property type="entry name" value="FAD-bd_PCMH"/>
</dbReference>
<dbReference type="Pfam" id="PF01565">
    <property type="entry name" value="FAD_binding_4"/>
    <property type="match status" value="1"/>
</dbReference>
<evidence type="ECO:0000256" key="1">
    <source>
        <dbReference type="ARBA" id="ARBA00005466"/>
    </source>
</evidence>
<dbReference type="GO" id="GO:0016491">
    <property type="term" value="F:oxidoreductase activity"/>
    <property type="evidence" value="ECO:0007669"/>
    <property type="project" value="UniProtKB-KW"/>
</dbReference>
<keyword evidence="3" id="KW-0274">FAD</keyword>
<dbReference type="PANTHER" id="PTHR42973">
    <property type="entry name" value="BINDING OXIDOREDUCTASE, PUTATIVE (AFU_ORTHOLOGUE AFUA_1G17690)-RELATED"/>
    <property type="match status" value="1"/>
</dbReference>
<accession>A0A1U7LJD4</accession>
<dbReference type="SUPFAM" id="SSF56176">
    <property type="entry name" value="FAD-binding/transporter-associated domain-like"/>
    <property type="match status" value="1"/>
</dbReference>
<dbReference type="PANTHER" id="PTHR42973:SF13">
    <property type="entry name" value="FAD-BINDING PCMH-TYPE DOMAIN-CONTAINING PROTEIN"/>
    <property type="match status" value="1"/>
</dbReference>
<sequence length="463" mass="51375">MILPYLLFIPAALASSPEVVCFQLRLSFPDKISYPGSNVYELEQQQYWSVQSILQRPACIFHPTNAEETSKAISLFVSSGVHFAVKSGGHNANAAFASTAGGILIALSSMNKVKYDGKNAIIGPGGRWGDVVSKLEYNNVTVLSGRIGGLSFLSPQYGLAMDDVLNYEVVLANGTIVNANKYENPELFFGMKGGGNQLGIITEFTMVTHPIGLVYGGFIIYNGSKHPEILSALNSFVSNQDSNAAIITTFSIQKGEELPESTSCFFMYDGTDPGNAFDSFVAIESVVSNMAIMKYSDLLNLNSQITKHEGVNWAVRTAAYRPSKSLFQETYKMWMENSLLVNSLPNVTLSLCYQLLPKSISRGEDSSVMSLPNEDLVWLELVNSWLLEKDRVVVLENLKATENDVERYKSEHNENKGYLPMYVNDAWADQEILSRLSGFQRLKRAKEMYDPNRIWDRTGGFKV</sequence>
<keyword evidence="4" id="KW-0560">Oxidoreductase</keyword>
<dbReference type="InterPro" id="IPR050416">
    <property type="entry name" value="FAD-linked_Oxidoreductase"/>
</dbReference>
<keyword evidence="7" id="KW-1185">Reference proteome</keyword>
<name>A0A1U7LJD4_NEOID</name>
<proteinExistence type="inferred from homology"/>
<evidence type="ECO:0000259" key="5">
    <source>
        <dbReference type="PROSITE" id="PS51387"/>
    </source>
</evidence>
<reference evidence="6 7" key="1">
    <citation type="submission" date="2016-04" db="EMBL/GenBank/DDBJ databases">
        <title>Evolutionary innovation and constraint leading to complex multicellularity in the Ascomycota.</title>
        <authorList>
            <person name="Cisse O."/>
            <person name="Nguyen A."/>
            <person name="Hewitt D.A."/>
            <person name="Jedd G."/>
            <person name="Stajich J.E."/>
        </authorList>
    </citation>
    <scope>NUCLEOTIDE SEQUENCE [LARGE SCALE GENOMIC DNA]</scope>
    <source>
        <strain evidence="6 7">DAH-3</strain>
    </source>
</reference>
<evidence type="ECO:0000256" key="2">
    <source>
        <dbReference type="ARBA" id="ARBA00022630"/>
    </source>
</evidence>
<protein>
    <submittedName>
        <fullName evidence="6">Putative FAD-linked oxidoreductase</fullName>
    </submittedName>
</protein>
<keyword evidence="2" id="KW-0285">Flavoprotein</keyword>
<dbReference type="OMA" id="WASEDIT"/>
<dbReference type="AlphaFoldDB" id="A0A1U7LJD4"/>
<dbReference type="EMBL" id="LXFE01002833">
    <property type="protein sequence ID" value="OLL22757.1"/>
    <property type="molecule type" value="Genomic_DNA"/>
</dbReference>
<evidence type="ECO:0000256" key="3">
    <source>
        <dbReference type="ARBA" id="ARBA00022827"/>
    </source>
</evidence>
<feature type="domain" description="FAD-binding PCMH-type" evidence="5">
    <location>
        <begin position="53"/>
        <end position="211"/>
    </location>
</feature>
<evidence type="ECO:0000256" key="4">
    <source>
        <dbReference type="ARBA" id="ARBA00023002"/>
    </source>
</evidence>
<comment type="similarity">
    <text evidence="1">Belongs to the oxygen-dependent FAD-linked oxidoreductase family.</text>
</comment>
<dbReference type="PROSITE" id="PS51387">
    <property type="entry name" value="FAD_PCMH"/>
    <property type="match status" value="1"/>
</dbReference>
<evidence type="ECO:0000313" key="7">
    <source>
        <dbReference type="Proteomes" id="UP000186594"/>
    </source>
</evidence>
<comment type="caution">
    <text evidence="6">The sequence shown here is derived from an EMBL/GenBank/DDBJ whole genome shotgun (WGS) entry which is preliminary data.</text>
</comment>
<gene>
    <name evidence="6" type="ORF">NEOLI_003710</name>
</gene>
<dbReference type="OrthoDB" id="2151789at2759"/>
<dbReference type="InterPro" id="IPR036318">
    <property type="entry name" value="FAD-bd_PCMH-like_sf"/>
</dbReference>
<dbReference type="Proteomes" id="UP000186594">
    <property type="component" value="Unassembled WGS sequence"/>
</dbReference>
<organism evidence="6 7">
    <name type="scientific">Neolecta irregularis (strain DAH-3)</name>
    <dbReference type="NCBI Taxonomy" id="1198029"/>
    <lineage>
        <taxon>Eukaryota</taxon>
        <taxon>Fungi</taxon>
        <taxon>Dikarya</taxon>
        <taxon>Ascomycota</taxon>
        <taxon>Taphrinomycotina</taxon>
        <taxon>Neolectales</taxon>
        <taxon>Neolectaceae</taxon>
        <taxon>Neolecta</taxon>
    </lineage>
</organism>
<dbReference type="STRING" id="1198029.A0A1U7LJD4"/>
<evidence type="ECO:0000313" key="6">
    <source>
        <dbReference type="EMBL" id="OLL22757.1"/>
    </source>
</evidence>
<dbReference type="InterPro" id="IPR016169">
    <property type="entry name" value="FAD-bd_PCMH_sub2"/>
</dbReference>
<dbReference type="GO" id="GO:0071949">
    <property type="term" value="F:FAD binding"/>
    <property type="evidence" value="ECO:0007669"/>
    <property type="project" value="InterPro"/>
</dbReference>
<dbReference type="InterPro" id="IPR006094">
    <property type="entry name" value="Oxid_FAD_bind_N"/>
</dbReference>